<dbReference type="GO" id="GO:0030014">
    <property type="term" value="C:CCR4-NOT complex"/>
    <property type="evidence" value="ECO:0007669"/>
    <property type="project" value="InterPro"/>
</dbReference>
<accession>A0AA36MLF4</accession>
<organism evidence="2 3">
    <name type="scientific">Effrenium voratum</name>
    <dbReference type="NCBI Taxonomy" id="2562239"/>
    <lineage>
        <taxon>Eukaryota</taxon>
        <taxon>Sar</taxon>
        <taxon>Alveolata</taxon>
        <taxon>Dinophyceae</taxon>
        <taxon>Suessiales</taxon>
        <taxon>Symbiodiniaceae</taxon>
        <taxon>Effrenium</taxon>
    </lineage>
</organism>
<evidence type="ECO:0000313" key="2">
    <source>
        <dbReference type="EMBL" id="CAJ1376336.1"/>
    </source>
</evidence>
<feature type="region of interest" description="Disordered" evidence="1">
    <location>
        <begin position="1"/>
        <end position="20"/>
    </location>
</feature>
<dbReference type="AlphaFoldDB" id="A0AA36MLF4"/>
<dbReference type="PANTHER" id="PTHR10797">
    <property type="entry name" value="CCR4-NOT TRANSCRIPTION COMPLEX SUBUNIT"/>
    <property type="match status" value="1"/>
</dbReference>
<dbReference type="EMBL" id="CAUJNA010000385">
    <property type="protein sequence ID" value="CAJ1376336.1"/>
    <property type="molecule type" value="Genomic_DNA"/>
</dbReference>
<dbReference type="Gene3D" id="3.30.420.10">
    <property type="entry name" value="Ribonuclease H-like superfamily/Ribonuclease H"/>
    <property type="match status" value="2"/>
</dbReference>
<name>A0AA36MLF4_9DINO</name>
<dbReference type="InterPro" id="IPR012337">
    <property type="entry name" value="RNaseH-like_sf"/>
</dbReference>
<dbReference type="Proteomes" id="UP001178507">
    <property type="component" value="Unassembled WGS sequence"/>
</dbReference>
<sequence length="293" mass="33458">MNHEGDHLERAPSKRQEKRSQEVWAENLVEEMARMSDVAENFLYVAVDTQFPGLVVRPKGPFASSSEYHFASLKSNVDLTKVLQVSFTFSDPRGIRPKGICTWRFNFSFNSSRDFYSQEVVENLHQQRNLNIQQHMSKGIQPNLFAELLLGSGLVLNEDVHWITYRGTNSFSNTEDGHPGRPELPQVMFSGLYDFAHLLRMLRGGELIPDEVNAFFDSLDLFFPCRCDVSKHLHRLPQLNGRHLAGSSARNAHYILDAFFRLPDAVRRTAFEPEEREAVVMTSDVMEPPPGFA</sequence>
<proteinExistence type="predicted"/>
<gene>
    <name evidence="2" type="ORF">EVOR1521_LOCUS5426</name>
</gene>
<comment type="caution">
    <text evidence="2">The sequence shown here is derived from an EMBL/GenBank/DDBJ whole genome shotgun (WGS) entry which is preliminary data.</text>
</comment>
<feature type="non-terminal residue" evidence="2">
    <location>
        <position position="1"/>
    </location>
</feature>
<dbReference type="SUPFAM" id="SSF53098">
    <property type="entry name" value="Ribonuclease H-like"/>
    <property type="match status" value="2"/>
</dbReference>
<dbReference type="InterPro" id="IPR036397">
    <property type="entry name" value="RNaseH_sf"/>
</dbReference>
<evidence type="ECO:0000256" key="1">
    <source>
        <dbReference type="SAM" id="MobiDB-lite"/>
    </source>
</evidence>
<dbReference type="InterPro" id="IPR039637">
    <property type="entry name" value="CNOT7/CNOT8/Pop2"/>
</dbReference>
<evidence type="ECO:0000313" key="3">
    <source>
        <dbReference type="Proteomes" id="UP001178507"/>
    </source>
</evidence>
<reference evidence="2" key="1">
    <citation type="submission" date="2023-08" db="EMBL/GenBank/DDBJ databases">
        <authorList>
            <person name="Chen Y."/>
            <person name="Shah S."/>
            <person name="Dougan E. K."/>
            <person name="Thang M."/>
            <person name="Chan C."/>
        </authorList>
    </citation>
    <scope>NUCLEOTIDE SEQUENCE</scope>
</reference>
<keyword evidence="3" id="KW-1185">Reference proteome</keyword>
<dbReference type="GO" id="GO:0004535">
    <property type="term" value="F:poly(A)-specific ribonuclease activity"/>
    <property type="evidence" value="ECO:0007669"/>
    <property type="project" value="InterPro"/>
</dbReference>
<protein>
    <submittedName>
        <fullName evidence="2">Uncharacterized protein</fullName>
    </submittedName>
</protein>
<dbReference type="GO" id="GO:0003676">
    <property type="term" value="F:nucleic acid binding"/>
    <property type="evidence" value="ECO:0007669"/>
    <property type="project" value="InterPro"/>
</dbReference>